<sequence length="224" mass="24947">MTTTVKKKKIAEAVASTGLEETRVKLKVLSQMVFCRGHPKRWAVNATEHLTAEEKGNMKRLEELGCPSVWLGYSGIPERLYSPSMADLAENEVFTNFVVSAMVNQQDLAGRTGPSTSTSTSNSDPVPCVFTEGDHVEILDDGRRVVGEGTVTGQNIVHGRKLTDEWVPVLVKEITSTIRPWQEYPTHSGQVENNSFIAWPVNHLRRKTRIRVTELDSLKDRATS</sequence>
<reference evidence="2" key="1">
    <citation type="submission" date="2023-01" db="EMBL/GenBank/DDBJ databases">
        <title>Genome assembly of the deep-sea coral Lophelia pertusa.</title>
        <authorList>
            <person name="Herrera S."/>
            <person name="Cordes E."/>
        </authorList>
    </citation>
    <scope>NUCLEOTIDE SEQUENCE</scope>
    <source>
        <strain evidence="2">USNM1676648</strain>
        <tissue evidence="2">Polyp</tissue>
    </source>
</reference>
<evidence type="ECO:0000256" key="1">
    <source>
        <dbReference type="SAM" id="MobiDB-lite"/>
    </source>
</evidence>
<keyword evidence="3" id="KW-1185">Reference proteome</keyword>
<evidence type="ECO:0000313" key="2">
    <source>
        <dbReference type="EMBL" id="KAJ7371410.1"/>
    </source>
</evidence>
<proteinExistence type="predicted"/>
<name>A0A9W9YXY6_9CNID</name>
<accession>A0A9W9YXY6</accession>
<feature type="region of interest" description="Disordered" evidence="1">
    <location>
        <begin position="108"/>
        <end position="127"/>
    </location>
</feature>
<comment type="caution">
    <text evidence="2">The sequence shown here is derived from an EMBL/GenBank/DDBJ whole genome shotgun (WGS) entry which is preliminary data.</text>
</comment>
<gene>
    <name evidence="2" type="ORF">OS493_025874</name>
</gene>
<protein>
    <submittedName>
        <fullName evidence="2">Uncharacterized protein</fullName>
    </submittedName>
</protein>
<dbReference type="Proteomes" id="UP001163046">
    <property type="component" value="Unassembled WGS sequence"/>
</dbReference>
<organism evidence="2 3">
    <name type="scientific">Desmophyllum pertusum</name>
    <dbReference type="NCBI Taxonomy" id="174260"/>
    <lineage>
        <taxon>Eukaryota</taxon>
        <taxon>Metazoa</taxon>
        <taxon>Cnidaria</taxon>
        <taxon>Anthozoa</taxon>
        <taxon>Hexacorallia</taxon>
        <taxon>Scleractinia</taxon>
        <taxon>Caryophylliina</taxon>
        <taxon>Caryophylliidae</taxon>
        <taxon>Desmophyllum</taxon>
    </lineage>
</organism>
<dbReference type="EMBL" id="MU826847">
    <property type="protein sequence ID" value="KAJ7371410.1"/>
    <property type="molecule type" value="Genomic_DNA"/>
</dbReference>
<evidence type="ECO:0000313" key="3">
    <source>
        <dbReference type="Proteomes" id="UP001163046"/>
    </source>
</evidence>
<dbReference type="OrthoDB" id="5989327at2759"/>
<dbReference type="AlphaFoldDB" id="A0A9W9YXY6"/>